<dbReference type="Pfam" id="PF02945">
    <property type="entry name" value="Endonuclease_7"/>
    <property type="match status" value="1"/>
</dbReference>
<comment type="caution">
    <text evidence="1">The sequence shown here is derived from an EMBL/GenBank/DDBJ whole genome shotgun (WGS) entry which is preliminary data.</text>
</comment>
<evidence type="ECO:0000313" key="2">
    <source>
        <dbReference type="Proteomes" id="UP000615446"/>
    </source>
</evidence>
<dbReference type="PANTHER" id="PTHR31511">
    <property type="entry name" value="PROTEIN CBG23764"/>
    <property type="match status" value="1"/>
</dbReference>
<dbReference type="Proteomes" id="UP000615446">
    <property type="component" value="Unassembled WGS sequence"/>
</dbReference>
<dbReference type="InterPro" id="IPR044925">
    <property type="entry name" value="His-Me_finger_sf"/>
</dbReference>
<dbReference type="InterPro" id="IPR038563">
    <property type="entry name" value="Endonuclease_7_sf"/>
</dbReference>
<proteinExistence type="predicted"/>
<dbReference type="AlphaFoldDB" id="A0A8H3LLF0"/>
<organism evidence="1 2">
    <name type="scientific">Rhizophagus clarus</name>
    <dbReference type="NCBI Taxonomy" id="94130"/>
    <lineage>
        <taxon>Eukaryota</taxon>
        <taxon>Fungi</taxon>
        <taxon>Fungi incertae sedis</taxon>
        <taxon>Mucoromycota</taxon>
        <taxon>Glomeromycotina</taxon>
        <taxon>Glomeromycetes</taxon>
        <taxon>Glomerales</taxon>
        <taxon>Glomeraceae</taxon>
        <taxon>Rhizophagus</taxon>
    </lineage>
</organism>
<reference evidence="1" key="1">
    <citation type="submission" date="2019-10" db="EMBL/GenBank/DDBJ databases">
        <title>Conservation and host-specific expression of non-tandemly repeated heterogenous ribosome RNA gene in arbuscular mycorrhizal fungi.</title>
        <authorList>
            <person name="Maeda T."/>
            <person name="Kobayashi Y."/>
            <person name="Nakagawa T."/>
            <person name="Ezawa T."/>
            <person name="Yamaguchi K."/>
            <person name="Bino T."/>
            <person name="Nishimoto Y."/>
            <person name="Shigenobu S."/>
            <person name="Kawaguchi M."/>
        </authorList>
    </citation>
    <scope>NUCLEOTIDE SEQUENCE</scope>
    <source>
        <strain evidence="1">HR1</strain>
    </source>
</reference>
<dbReference type="OrthoDB" id="2380910at2759"/>
<dbReference type="EMBL" id="BLAL01000176">
    <property type="protein sequence ID" value="GES88096.1"/>
    <property type="molecule type" value="Genomic_DNA"/>
</dbReference>
<dbReference type="SUPFAM" id="SSF54060">
    <property type="entry name" value="His-Me finger endonucleases"/>
    <property type="match status" value="1"/>
</dbReference>
<sequence>MYRFIQGGRFAHRIDQDIAFPSEILDIIRQDRINQTVSRQYNEILDKIDEMKQNQHSGWIYEYGKKIFLEISAYQPLRGSSHFALPKIWAKPQLGIINPKNTDNRCFEECLKAHLASEEARRQGTRARNLHDDLEADSDPVEKNDIKEKTIKLQKQKPNSYGYALMQTDGKLAKEIARRTSNSIAESWESMQRDLEEIIKPKLRNPEKIKMTERDWRTHKSAIRCYICEERLQETRYNKVKYFDTSRKFLGGAHYGCVKIKCEATEENLSEAVYRTEGLSIEEENTFKKATKCCLCKMSLRADINDNRVRDHDHFTGKYRGPAHRRCNLLLRIKPDEIKIPLIYHGGKHYDFHHEIRELGLTPVNSSSHH</sequence>
<name>A0A8H3LLF0_9GLOM</name>
<dbReference type="PANTHER" id="PTHR31511:SF12">
    <property type="entry name" value="RHO TERMINATION FACTOR N-TERMINAL DOMAIN-CONTAINING PROTEIN"/>
    <property type="match status" value="1"/>
</dbReference>
<evidence type="ECO:0000313" key="1">
    <source>
        <dbReference type="EMBL" id="GES88096.1"/>
    </source>
</evidence>
<gene>
    <name evidence="1" type="ORF">RCL2_001506000</name>
</gene>
<dbReference type="InterPro" id="IPR004211">
    <property type="entry name" value="Endonuclease_7"/>
</dbReference>
<dbReference type="Gene3D" id="3.40.1800.10">
    <property type="entry name" value="His-Me finger endonucleases"/>
    <property type="match status" value="1"/>
</dbReference>
<accession>A0A8H3LLF0</accession>
<protein>
    <submittedName>
        <fullName evidence="1">Dihydropyrimidine dehydrogenase [NADP(+)]-like</fullName>
    </submittedName>
</protein>